<evidence type="ECO:0000313" key="9">
    <source>
        <dbReference type="WBParaSite" id="EVEC_0000649801-mRNA-1"/>
    </source>
</evidence>
<evidence type="ECO:0000256" key="6">
    <source>
        <dbReference type="ARBA" id="ARBA00023180"/>
    </source>
</evidence>
<dbReference type="InterPro" id="IPR008758">
    <property type="entry name" value="Peptidase_S28"/>
</dbReference>
<name>A0A0N4V833_ENTVE</name>
<dbReference type="InterPro" id="IPR029058">
    <property type="entry name" value="AB_hydrolase_fold"/>
</dbReference>
<dbReference type="PANTHER" id="PTHR11010:SF104">
    <property type="entry name" value="SERINE PROTEASE PCP-1-RELATED"/>
    <property type="match status" value="1"/>
</dbReference>
<dbReference type="STRING" id="51028.A0A0N4V833"/>
<evidence type="ECO:0000313" key="7">
    <source>
        <dbReference type="EMBL" id="VDD91321.1"/>
    </source>
</evidence>
<evidence type="ECO:0000256" key="2">
    <source>
        <dbReference type="ARBA" id="ARBA00022670"/>
    </source>
</evidence>
<keyword evidence="8" id="KW-1185">Reference proteome</keyword>
<dbReference type="InterPro" id="IPR042269">
    <property type="entry name" value="Ser_carbopepase_S28_SKS"/>
</dbReference>
<keyword evidence="4" id="KW-0378">Hydrolase</keyword>
<evidence type="ECO:0000256" key="5">
    <source>
        <dbReference type="ARBA" id="ARBA00022825"/>
    </source>
</evidence>
<keyword evidence="2" id="KW-0645">Protease</keyword>
<dbReference type="GO" id="GO:0070008">
    <property type="term" value="F:serine-type exopeptidase activity"/>
    <property type="evidence" value="ECO:0007669"/>
    <property type="project" value="InterPro"/>
</dbReference>
<protein>
    <submittedName>
        <fullName evidence="9">Lysosomal Pro-X carboxypeptidase</fullName>
    </submittedName>
</protein>
<evidence type="ECO:0000256" key="4">
    <source>
        <dbReference type="ARBA" id="ARBA00022801"/>
    </source>
</evidence>
<dbReference type="Gene3D" id="1.20.120.980">
    <property type="entry name" value="Serine carboxypeptidase S28, SKS domain"/>
    <property type="match status" value="1"/>
</dbReference>
<dbReference type="FunFam" id="1.20.120.980:FF:000007">
    <property type="entry name" value="Predicted protein"/>
    <property type="match status" value="1"/>
</dbReference>
<dbReference type="PANTHER" id="PTHR11010">
    <property type="entry name" value="PROTEASE S28 PRO-X CARBOXYPEPTIDASE-RELATED"/>
    <property type="match status" value="1"/>
</dbReference>
<dbReference type="GO" id="GO:0008239">
    <property type="term" value="F:dipeptidyl-peptidase activity"/>
    <property type="evidence" value="ECO:0007669"/>
    <property type="project" value="TreeGrafter"/>
</dbReference>
<dbReference type="SUPFAM" id="SSF53474">
    <property type="entry name" value="alpha/beta-Hydrolases"/>
    <property type="match status" value="1"/>
</dbReference>
<evidence type="ECO:0000256" key="3">
    <source>
        <dbReference type="ARBA" id="ARBA00022729"/>
    </source>
</evidence>
<sequence>MWDLAKMFGAALVFAEHRYYGDTLPYGNRSYKDVTKLGYLNSIQALADFADLVPYIKSSVLNCSASTPVIAFGGSYGGMLAAWMRMKYPHVVNGAWSASAPLLYFKGGNISSGAFYKVTTQTFLNSGCSTEAISKGWSAVRSLAKTGYYLFIFFSAKGRNFLNNLFRLNEVSKITKPEDAENIVEFVREAIEYLAMVDYPYASDFLKPLPAWPVKEFCKHVTKTSNNAEELATQLYNAANVYYNYTGKETSYCINPTACGDTATSELGSPLGWPWQACTEQILRICAMGGENDMFFDECKDYDIQDLNYCNYTFGSRGFLESMYRPEAATHHYGMNFAAASNIVFTNGNLDPWSSGGVYQNSPGISKAAKHGVYTFKIEGSAHHLDLRQPNSCDPPPLVNARYQVDLFLKNNTLQIVNILKCFAYGCPEFPKAYPLPPMDSAINSNNCSERIQQYPWGQAKVMFVLKKFLQ</sequence>
<dbReference type="EMBL" id="UXUI01008366">
    <property type="protein sequence ID" value="VDD91321.1"/>
    <property type="molecule type" value="Genomic_DNA"/>
</dbReference>
<evidence type="ECO:0000256" key="1">
    <source>
        <dbReference type="ARBA" id="ARBA00011079"/>
    </source>
</evidence>
<gene>
    <name evidence="7" type="ORF">EVEC_LOCUS6072</name>
</gene>
<dbReference type="GO" id="GO:0006508">
    <property type="term" value="P:proteolysis"/>
    <property type="evidence" value="ECO:0007669"/>
    <property type="project" value="UniProtKB-KW"/>
</dbReference>
<proteinExistence type="inferred from homology"/>
<dbReference type="Pfam" id="PF05577">
    <property type="entry name" value="Peptidase_S28"/>
    <property type="match status" value="1"/>
</dbReference>
<accession>A0A0N4V833</accession>
<keyword evidence="6" id="KW-0325">Glycoprotein</keyword>
<organism evidence="9">
    <name type="scientific">Enterobius vermicularis</name>
    <name type="common">Human pinworm</name>
    <dbReference type="NCBI Taxonomy" id="51028"/>
    <lineage>
        <taxon>Eukaryota</taxon>
        <taxon>Metazoa</taxon>
        <taxon>Ecdysozoa</taxon>
        <taxon>Nematoda</taxon>
        <taxon>Chromadorea</taxon>
        <taxon>Rhabditida</taxon>
        <taxon>Spirurina</taxon>
        <taxon>Oxyuridomorpha</taxon>
        <taxon>Oxyuroidea</taxon>
        <taxon>Oxyuridae</taxon>
        <taxon>Enterobius</taxon>
    </lineage>
</organism>
<evidence type="ECO:0000313" key="8">
    <source>
        <dbReference type="Proteomes" id="UP000274131"/>
    </source>
</evidence>
<dbReference type="Proteomes" id="UP000274131">
    <property type="component" value="Unassembled WGS sequence"/>
</dbReference>
<dbReference type="WBParaSite" id="EVEC_0000649801-mRNA-1">
    <property type="protein sequence ID" value="EVEC_0000649801-mRNA-1"/>
    <property type="gene ID" value="EVEC_0000649801"/>
</dbReference>
<dbReference type="AlphaFoldDB" id="A0A0N4V833"/>
<comment type="similarity">
    <text evidence="1">Belongs to the peptidase S28 family.</text>
</comment>
<keyword evidence="3" id="KW-0732">Signal</keyword>
<dbReference type="OrthoDB" id="2130629at2759"/>
<reference evidence="7 8" key="2">
    <citation type="submission" date="2018-10" db="EMBL/GenBank/DDBJ databases">
        <authorList>
            <consortium name="Pathogen Informatics"/>
        </authorList>
    </citation>
    <scope>NUCLEOTIDE SEQUENCE [LARGE SCALE GENOMIC DNA]</scope>
</reference>
<reference evidence="9" key="1">
    <citation type="submission" date="2017-02" db="UniProtKB">
        <authorList>
            <consortium name="WormBaseParasite"/>
        </authorList>
    </citation>
    <scope>IDENTIFICATION</scope>
</reference>
<dbReference type="Gene3D" id="3.40.50.1820">
    <property type="entry name" value="alpha/beta hydrolase"/>
    <property type="match status" value="1"/>
</dbReference>
<keyword evidence="5" id="KW-0720">Serine protease</keyword>